<comment type="caution">
    <text evidence="1">The sequence shown here is derived from an EMBL/GenBank/DDBJ whole genome shotgun (WGS) entry which is preliminary data.</text>
</comment>
<evidence type="ECO:0000313" key="1">
    <source>
        <dbReference type="EMBL" id="MBD8006265.1"/>
    </source>
</evidence>
<evidence type="ECO:0000313" key="2">
    <source>
        <dbReference type="Proteomes" id="UP000648182"/>
    </source>
</evidence>
<gene>
    <name evidence="1" type="ORF">H9631_14385</name>
</gene>
<dbReference type="Proteomes" id="UP000648182">
    <property type="component" value="Unassembled WGS sequence"/>
</dbReference>
<keyword evidence="2" id="KW-1185">Reference proteome</keyword>
<protein>
    <submittedName>
        <fullName evidence="1">Uncharacterized protein</fullName>
    </submittedName>
</protein>
<dbReference type="EMBL" id="JACSPV010000026">
    <property type="protein sequence ID" value="MBD8006265.1"/>
    <property type="molecule type" value="Genomic_DNA"/>
</dbReference>
<accession>A0ABR8VNC1</accession>
<dbReference type="RefSeq" id="WP_191813947.1">
    <property type="nucleotide sequence ID" value="NZ_JACSPV010000026.1"/>
</dbReference>
<organism evidence="1 2">
    <name type="scientific">Bacillus norwichensis</name>
    <dbReference type="NCBI Taxonomy" id="2762217"/>
    <lineage>
        <taxon>Bacteria</taxon>
        <taxon>Bacillati</taxon>
        <taxon>Bacillota</taxon>
        <taxon>Bacilli</taxon>
        <taxon>Bacillales</taxon>
        <taxon>Bacillaceae</taxon>
        <taxon>Bacillus</taxon>
    </lineage>
</organism>
<sequence length="93" mass="10825">MAYLGDTVRLKVHFRSFNGDSVDPDDITLTIYDKTKKELDATSIAVENKTATGQYFYDYIVPDDIHEYFIFEFRGLHNNNPILARDRVSIKFN</sequence>
<reference evidence="1 2" key="1">
    <citation type="submission" date="2020-08" db="EMBL/GenBank/DDBJ databases">
        <title>A Genomic Blueprint of the Chicken Gut Microbiome.</title>
        <authorList>
            <person name="Gilroy R."/>
            <person name="Ravi A."/>
            <person name="Getino M."/>
            <person name="Pursley I."/>
            <person name="Horton D.L."/>
            <person name="Alikhan N.-F."/>
            <person name="Baker D."/>
            <person name="Gharbi K."/>
            <person name="Hall N."/>
            <person name="Watson M."/>
            <person name="Adriaenssens E.M."/>
            <person name="Foster-Nyarko E."/>
            <person name="Jarju S."/>
            <person name="Secka A."/>
            <person name="Antonio M."/>
            <person name="Oren A."/>
            <person name="Chaudhuri R."/>
            <person name="La Ragione R.M."/>
            <person name="Hildebrand F."/>
            <person name="Pallen M.J."/>
        </authorList>
    </citation>
    <scope>NUCLEOTIDE SEQUENCE [LARGE SCALE GENOMIC DNA]</scope>
    <source>
        <strain evidence="1 2">Sa1BUA2</strain>
    </source>
</reference>
<name>A0ABR8VNC1_9BACI</name>
<proteinExistence type="predicted"/>